<organism evidence="2 3">
    <name type="scientific">Methanobrevibacter woesei</name>
    <dbReference type="NCBI Taxonomy" id="190976"/>
    <lineage>
        <taxon>Archaea</taxon>
        <taxon>Methanobacteriati</taxon>
        <taxon>Methanobacteriota</taxon>
        <taxon>Methanomada group</taxon>
        <taxon>Methanobacteria</taxon>
        <taxon>Methanobacteriales</taxon>
        <taxon>Methanobacteriaceae</taxon>
        <taxon>Methanobrevibacter</taxon>
    </lineage>
</organism>
<protein>
    <submittedName>
        <fullName evidence="2">Acid-resistance membrane protein</fullName>
    </submittedName>
</protein>
<feature type="transmembrane region" description="Helical" evidence="1">
    <location>
        <begin position="137"/>
        <end position="156"/>
    </location>
</feature>
<comment type="caution">
    <text evidence="2">The sequence shown here is derived from an EMBL/GenBank/DDBJ whole genome shotgun (WGS) entry which is preliminary data.</text>
</comment>
<dbReference type="Pfam" id="PF03729">
    <property type="entry name" value="DUF308"/>
    <property type="match status" value="2"/>
</dbReference>
<evidence type="ECO:0000313" key="2">
    <source>
        <dbReference type="EMBL" id="PWB86623.1"/>
    </source>
</evidence>
<keyword evidence="1" id="KW-0472">Membrane</keyword>
<feature type="transmembrane region" description="Helical" evidence="1">
    <location>
        <begin position="27"/>
        <end position="47"/>
    </location>
</feature>
<feature type="transmembrane region" description="Helical" evidence="1">
    <location>
        <begin position="114"/>
        <end position="131"/>
    </location>
</feature>
<dbReference type="PANTHER" id="PTHR34989:SF1">
    <property type="entry name" value="PROTEIN HDED"/>
    <property type="match status" value="1"/>
</dbReference>
<dbReference type="PANTHER" id="PTHR34989">
    <property type="entry name" value="PROTEIN HDED"/>
    <property type="match status" value="1"/>
</dbReference>
<dbReference type="AlphaFoldDB" id="A0A2U1S8X3"/>
<accession>A0A2U1S8X3</accession>
<dbReference type="InterPro" id="IPR052712">
    <property type="entry name" value="Acid_resist_chaperone_HdeD"/>
</dbReference>
<sequence length="160" mass="17413">MDNKTILGIISIILGILIIAFPLASNFIFSVLLGISFLILGIYYLMIGCSFWKYSKASSVIYLLIGILSVILALNLMFSILGFEIFVGFYFYLVGFMLLISGIIRLITSSVKSASLLSIILGILMIILGAFALLSPVYVAILIGISVIAEGIDLLISRDF</sequence>
<dbReference type="GO" id="GO:0005886">
    <property type="term" value="C:plasma membrane"/>
    <property type="evidence" value="ECO:0007669"/>
    <property type="project" value="TreeGrafter"/>
</dbReference>
<feature type="transmembrane region" description="Helical" evidence="1">
    <location>
        <begin position="59"/>
        <end position="83"/>
    </location>
</feature>
<gene>
    <name evidence="2" type="ORF">MBBWO_03340</name>
</gene>
<dbReference type="Proteomes" id="UP000245577">
    <property type="component" value="Unassembled WGS sequence"/>
</dbReference>
<keyword evidence="3" id="KW-1185">Reference proteome</keyword>
<evidence type="ECO:0000256" key="1">
    <source>
        <dbReference type="SAM" id="Phobius"/>
    </source>
</evidence>
<dbReference type="EMBL" id="MZGU01000003">
    <property type="protein sequence ID" value="PWB86623.1"/>
    <property type="molecule type" value="Genomic_DNA"/>
</dbReference>
<keyword evidence="1" id="KW-1133">Transmembrane helix</keyword>
<name>A0A2U1S8X3_9EURY</name>
<feature type="transmembrane region" description="Helical" evidence="1">
    <location>
        <begin position="5"/>
        <end position="21"/>
    </location>
</feature>
<proteinExistence type="predicted"/>
<dbReference type="InterPro" id="IPR005325">
    <property type="entry name" value="DUF308_memb"/>
</dbReference>
<dbReference type="RefSeq" id="WP_116669161.1">
    <property type="nucleotide sequence ID" value="NZ_CALIUN010000007.1"/>
</dbReference>
<keyword evidence="1" id="KW-0812">Transmembrane</keyword>
<feature type="transmembrane region" description="Helical" evidence="1">
    <location>
        <begin position="89"/>
        <end position="107"/>
    </location>
</feature>
<evidence type="ECO:0000313" key="3">
    <source>
        <dbReference type="Proteomes" id="UP000245577"/>
    </source>
</evidence>
<reference evidence="2 3" key="1">
    <citation type="submission" date="2017-03" db="EMBL/GenBank/DDBJ databases">
        <title>Genome sequence of Methanobrevibacter wosei.</title>
        <authorList>
            <person name="Poehlein A."/>
            <person name="Seedorf H."/>
            <person name="Daniel R."/>
        </authorList>
    </citation>
    <scope>NUCLEOTIDE SEQUENCE [LARGE SCALE GENOMIC DNA]</scope>
    <source>
        <strain evidence="2 3">DSM 11979</strain>
    </source>
</reference>